<reference evidence="2" key="2">
    <citation type="submission" date="2020-06" db="EMBL/GenBank/DDBJ databases">
        <authorList>
            <person name="Sheffer M."/>
        </authorList>
    </citation>
    <scope>NUCLEOTIDE SEQUENCE</scope>
</reference>
<dbReference type="Proteomes" id="UP000807504">
    <property type="component" value="Unassembled WGS sequence"/>
</dbReference>
<evidence type="ECO:0000313" key="3">
    <source>
        <dbReference type="Proteomes" id="UP000807504"/>
    </source>
</evidence>
<gene>
    <name evidence="2" type="ORF">HNY73_003681</name>
</gene>
<feature type="compositionally biased region" description="Basic and acidic residues" evidence="1">
    <location>
        <begin position="68"/>
        <end position="77"/>
    </location>
</feature>
<reference evidence="2" key="1">
    <citation type="journal article" date="2020" name="bioRxiv">
        <title>Chromosome-level reference genome of the European wasp spider Argiope bruennichi: a resource for studies on range expansion and evolutionary adaptation.</title>
        <authorList>
            <person name="Sheffer M.M."/>
            <person name="Hoppe A."/>
            <person name="Krehenwinkel H."/>
            <person name="Uhl G."/>
            <person name="Kuss A.W."/>
            <person name="Jensen L."/>
            <person name="Jensen C."/>
            <person name="Gillespie R.G."/>
            <person name="Hoff K.J."/>
            <person name="Prost S."/>
        </authorList>
    </citation>
    <scope>NUCLEOTIDE SEQUENCE</scope>
</reference>
<sequence>MRLSPLEHPKRIRCHVVPRPSDELPALDEAMRQPSRGRTSAVIPRERGYETPTVQYRRGRRGSGHTEGLWRRREGPRPSRVHTAGSHRRPWAKPRGGWSPTQLATGALQRGGADARVCLGSDTLASPRGARSPPVEARWPKKPRRSGRVPSCATPTRGRSSRIPAA</sequence>
<evidence type="ECO:0000256" key="1">
    <source>
        <dbReference type="SAM" id="MobiDB-lite"/>
    </source>
</evidence>
<accession>A0A8T0FRB9</accession>
<organism evidence="2 3">
    <name type="scientific">Argiope bruennichi</name>
    <name type="common">Wasp spider</name>
    <name type="synonym">Aranea bruennichi</name>
    <dbReference type="NCBI Taxonomy" id="94029"/>
    <lineage>
        <taxon>Eukaryota</taxon>
        <taxon>Metazoa</taxon>
        <taxon>Ecdysozoa</taxon>
        <taxon>Arthropoda</taxon>
        <taxon>Chelicerata</taxon>
        <taxon>Arachnida</taxon>
        <taxon>Araneae</taxon>
        <taxon>Araneomorphae</taxon>
        <taxon>Entelegynae</taxon>
        <taxon>Araneoidea</taxon>
        <taxon>Araneidae</taxon>
        <taxon>Argiope</taxon>
    </lineage>
</organism>
<dbReference type="EMBL" id="JABXBU010000003">
    <property type="protein sequence ID" value="KAF8792030.1"/>
    <property type="molecule type" value="Genomic_DNA"/>
</dbReference>
<comment type="caution">
    <text evidence="2">The sequence shown here is derived from an EMBL/GenBank/DDBJ whole genome shotgun (WGS) entry which is preliminary data.</text>
</comment>
<name>A0A8T0FRB9_ARGBR</name>
<feature type="region of interest" description="Disordered" evidence="1">
    <location>
        <begin position="17"/>
        <end position="166"/>
    </location>
</feature>
<proteinExistence type="predicted"/>
<dbReference type="AlphaFoldDB" id="A0A8T0FRB9"/>
<keyword evidence="3" id="KW-1185">Reference proteome</keyword>
<evidence type="ECO:0000313" key="2">
    <source>
        <dbReference type="EMBL" id="KAF8792030.1"/>
    </source>
</evidence>
<protein>
    <submittedName>
        <fullName evidence="2">Uncharacterized protein</fullName>
    </submittedName>
</protein>